<reference evidence="1 2" key="1">
    <citation type="journal article" date="2019" name="Genome Biol. Evol.">
        <title>Insights into the evolution of the New World diploid cottons (Gossypium, subgenus Houzingenia) based on genome sequencing.</title>
        <authorList>
            <person name="Grover C.E."/>
            <person name="Arick M.A. 2nd"/>
            <person name="Thrash A."/>
            <person name="Conover J.L."/>
            <person name="Sanders W.S."/>
            <person name="Peterson D.G."/>
            <person name="Frelichowski J.E."/>
            <person name="Scheffler J.A."/>
            <person name="Scheffler B.E."/>
            <person name="Wendel J.F."/>
        </authorList>
    </citation>
    <scope>NUCLEOTIDE SEQUENCE [LARGE SCALE GENOMIC DNA]</scope>
    <source>
        <strain evidence="1">8</strain>
        <tissue evidence="1">Leaf</tissue>
    </source>
</reference>
<keyword evidence="2" id="KW-1185">Reference proteome</keyword>
<protein>
    <submittedName>
        <fullName evidence="1">Uncharacterized protein</fullName>
    </submittedName>
</protein>
<name>A0A7J9DT79_9ROSI</name>
<dbReference type="Proteomes" id="UP000593568">
    <property type="component" value="Unassembled WGS sequence"/>
</dbReference>
<proteinExistence type="predicted"/>
<evidence type="ECO:0000313" key="1">
    <source>
        <dbReference type="EMBL" id="MBA0763901.1"/>
    </source>
</evidence>
<evidence type="ECO:0000313" key="2">
    <source>
        <dbReference type="Proteomes" id="UP000593568"/>
    </source>
</evidence>
<dbReference type="AlphaFoldDB" id="A0A7J9DT79"/>
<gene>
    <name evidence="1" type="ORF">Gotri_013295</name>
</gene>
<feature type="non-terminal residue" evidence="1">
    <location>
        <position position="77"/>
    </location>
</feature>
<dbReference type="EMBL" id="JABEZW010000004">
    <property type="protein sequence ID" value="MBA0763901.1"/>
    <property type="molecule type" value="Genomic_DNA"/>
</dbReference>
<comment type="caution">
    <text evidence="1">The sequence shown here is derived from an EMBL/GenBank/DDBJ whole genome shotgun (WGS) entry which is preliminary data.</text>
</comment>
<accession>A0A7J9DT79</accession>
<organism evidence="1 2">
    <name type="scientific">Gossypium trilobum</name>
    <dbReference type="NCBI Taxonomy" id="34281"/>
    <lineage>
        <taxon>Eukaryota</taxon>
        <taxon>Viridiplantae</taxon>
        <taxon>Streptophyta</taxon>
        <taxon>Embryophyta</taxon>
        <taxon>Tracheophyta</taxon>
        <taxon>Spermatophyta</taxon>
        <taxon>Magnoliopsida</taxon>
        <taxon>eudicotyledons</taxon>
        <taxon>Gunneridae</taxon>
        <taxon>Pentapetalae</taxon>
        <taxon>rosids</taxon>
        <taxon>malvids</taxon>
        <taxon>Malvales</taxon>
        <taxon>Malvaceae</taxon>
        <taxon>Malvoideae</taxon>
        <taxon>Gossypium</taxon>
    </lineage>
</organism>
<sequence>MSMSAGYNFYFGYTDECNLNCFELSDATLGAELEGNQCTDHLANLAQAKSIAGVGVYLSNPPLSLLSLLHEDSREHD</sequence>